<evidence type="ECO:0000313" key="4">
    <source>
        <dbReference type="Proteomes" id="UP000054196"/>
    </source>
</evidence>
<evidence type="ECO:0000256" key="2">
    <source>
        <dbReference type="SAM" id="MobiDB-lite"/>
    </source>
</evidence>
<keyword evidence="4" id="KW-1185">Reference proteome</keyword>
<dbReference type="AlphaFoldDB" id="R7S5U0"/>
<accession>R7S5U0</accession>
<organism evidence="3 4">
    <name type="scientific">Punctularia strigosozonata (strain HHB-11173)</name>
    <name type="common">White-rot fungus</name>
    <dbReference type="NCBI Taxonomy" id="741275"/>
    <lineage>
        <taxon>Eukaryota</taxon>
        <taxon>Fungi</taxon>
        <taxon>Dikarya</taxon>
        <taxon>Basidiomycota</taxon>
        <taxon>Agaricomycotina</taxon>
        <taxon>Agaricomycetes</taxon>
        <taxon>Corticiales</taxon>
        <taxon>Punctulariaceae</taxon>
        <taxon>Punctularia</taxon>
    </lineage>
</organism>
<dbReference type="EMBL" id="JH687551">
    <property type="protein sequence ID" value="EIN05051.1"/>
    <property type="molecule type" value="Genomic_DNA"/>
</dbReference>
<protein>
    <submittedName>
        <fullName evidence="3">Uncharacterized protein</fullName>
    </submittedName>
</protein>
<sequence>MRAVWRARAAAIAVGVSRLALEEEKVRLANANKKRVRGSTKIKGRIVVAQELKAHFEEEERVAAEKEREAREKEHAKAVEAAEREARIVQAASSRVFNQPLNAYRTREDVLGLAQALHVNDKGPVRAIIPRIHISRHTKILLRTLASQAYSSSPDAPPMEPAPIPHHIQHL</sequence>
<dbReference type="GeneID" id="18879890"/>
<dbReference type="RefSeq" id="XP_007387454.1">
    <property type="nucleotide sequence ID" value="XM_007387392.1"/>
</dbReference>
<dbReference type="Proteomes" id="UP000054196">
    <property type="component" value="Unassembled WGS sequence"/>
</dbReference>
<name>R7S5U0_PUNST</name>
<reference evidence="4" key="1">
    <citation type="journal article" date="2012" name="Science">
        <title>The Paleozoic origin of enzymatic lignin decomposition reconstructed from 31 fungal genomes.</title>
        <authorList>
            <person name="Floudas D."/>
            <person name="Binder M."/>
            <person name="Riley R."/>
            <person name="Barry K."/>
            <person name="Blanchette R.A."/>
            <person name="Henrissat B."/>
            <person name="Martinez A.T."/>
            <person name="Otillar R."/>
            <person name="Spatafora J.W."/>
            <person name="Yadav J.S."/>
            <person name="Aerts A."/>
            <person name="Benoit I."/>
            <person name="Boyd A."/>
            <person name="Carlson A."/>
            <person name="Copeland A."/>
            <person name="Coutinho P.M."/>
            <person name="de Vries R.P."/>
            <person name="Ferreira P."/>
            <person name="Findley K."/>
            <person name="Foster B."/>
            <person name="Gaskell J."/>
            <person name="Glotzer D."/>
            <person name="Gorecki P."/>
            <person name="Heitman J."/>
            <person name="Hesse C."/>
            <person name="Hori C."/>
            <person name="Igarashi K."/>
            <person name="Jurgens J.A."/>
            <person name="Kallen N."/>
            <person name="Kersten P."/>
            <person name="Kohler A."/>
            <person name="Kuees U."/>
            <person name="Kumar T.K.A."/>
            <person name="Kuo A."/>
            <person name="LaButti K."/>
            <person name="Larrondo L.F."/>
            <person name="Lindquist E."/>
            <person name="Ling A."/>
            <person name="Lombard V."/>
            <person name="Lucas S."/>
            <person name="Lundell T."/>
            <person name="Martin R."/>
            <person name="McLaughlin D.J."/>
            <person name="Morgenstern I."/>
            <person name="Morin E."/>
            <person name="Murat C."/>
            <person name="Nagy L.G."/>
            <person name="Nolan M."/>
            <person name="Ohm R.A."/>
            <person name="Patyshakuliyeva A."/>
            <person name="Rokas A."/>
            <person name="Ruiz-Duenas F.J."/>
            <person name="Sabat G."/>
            <person name="Salamov A."/>
            <person name="Samejima M."/>
            <person name="Schmutz J."/>
            <person name="Slot J.C."/>
            <person name="St John F."/>
            <person name="Stenlid J."/>
            <person name="Sun H."/>
            <person name="Sun S."/>
            <person name="Syed K."/>
            <person name="Tsang A."/>
            <person name="Wiebenga A."/>
            <person name="Young D."/>
            <person name="Pisabarro A."/>
            <person name="Eastwood D.C."/>
            <person name="Martin F."/>
            <person name="Cullen D."/>
            <person name="Grigoriev I.V."/>
            <person name="Hibbett D.S."/>
        </authorList>
    </citation>
    <scope>NUCLEOTIDE SEQUENCE [LARGE SCALE GENOMIC DNA]</scope>
    <source>
        <strain evidence="4">HHB-11173 SS5</strain>
    </source>
</reference>
<feature type="compositionally biased region" description="Pro residues" evidence="2">
    <location>
        <begin position="155"/>
        <end position="164"/>
    </location>
</feature>
<gene>
    <name evidence="3" type="ORF">PUNSTDRAFT_137735</name>
</gene>
<feature type="region of interest" description="Disordered" evidence="2">
    <location>
        <begin position="150"/>
        <end position="171"/>
    </location>
</feature>
<dbReference type="HOGENOM" id="CLU_1563665_0_0_1"/>
<proteinExistence type="predicted"/>
<feature type="coiled-coil region" evidence="1">
    <location>
        <begin position="49"/>
        <end position="76"/>
    </location>
</feature>
<dbReference type="KEGG" id="psq:PUNSTDRAFT_137735"/>
<evidence type="ECO:0000256" key="1">
    <source>
        <dbReference type="SAM" id="Coils"/>
    </source>
</evidence>
<evidence type="ECO:0000313" key="3">
    <source>
        <dbReference type="EMBL" id="EIN05051.1"/>
    </source>
</evidence>
<keyword evidence="1" id="KW-0175">Coiled coil</keyword>